<reference evidence="1" key="2">
    <citation type="journal article" date="2015" name="Data Brief">
        <title>Shoot transcriptome of the giant reed, Arundo donax.</title>
        <authorList>
            <person name="Barrero R.A."/>
            <person name="Guerrero F.D."/>
            <person name="Moolhuijzen P."/>
            <person name="Goolsby J.A."/>
            <person name="Tidwell J."/>
            <person name="Bellgard S.E."/>
            <person name="Bellgard M.I."/>
        </authorList>
    </citation>
    <scope>NUCLEOTIDE SEQUENCE</scope>
    <source>
        <tissue evidence="1">Shoot tissue taken approximately 20 cm above the soil surface</tissue>
    </source>
</reference>
<organism evidence="1">
    <name type="scientific">Arundo donax</name>
    <name type="common">Giant reed</name>
    <name type="synonym">Donax arundinaceus</name>
    <dbReference type="NCBI Taxonomy" id="35708"/>
    <lineage>
        <taxon>Eukaryota</taxon>
        <taxon>Viridiplantae</taxon>
        <taxon>Streptophyta</taxon>
        <taxon>Embryophyta</taxon>
        <taxon>Tracheophyta</taxon>
        <taxon>Spermatophyta</taxon>
        <taxon>Magnoliopsida</taxon>
        <taxon>Liliopsida</taxon>
        <taxon>Poales</taxon>
        <taxon>Poaceae</taxon>
        <taxon>PACMAD clade</taxon>
        <taxon>Arundinoideae</taxon>
        <taxon>Arundineae</taxon>
        <taxon>Arundo</taxon>
    </lineage>
</organism>
<dbReference type="EMBL" id="GBRH01262584">
    <property type="protein sequence ID" value="JAD35311.1"/>
    <property type="molecule type" value="Transcribed_RNA"/>
</dbReference>
<protein>
    <submittedName>
        <fullName evidence="1">Uncharacterized protein</fullName>
    </submittedName>
</protein>
<name>A0A0A8Z921_ARUDO</name>
<dbReference type="AlphaFoldDB" id="A0A0A8Z921"/>
<evidence type="ECO:0000313" key="1">
    <source>
        <dbReference type="EMBL" id="JAD35311.1"/>
    </source>
</evidence>
<sequence>MTIIMPNNQSPCKRYSLSSISTCLFQINSVLLQHNQQLLFFLLYRRGETEELRKVLTDDFRTI</sequence>
<accession>A0A0A8Z921</accession>
<proteinExistence type="predicted"/>
<reference evidence="1" key="1">
    <citation type="submission" date="2014-09" db="EMBL/GenBank/DDBJ databases">
        <authorList>
            <person name="Magalhaes I.L.F."/>
            <person name="Oliveira U."/>
            <person name="Santos F.R."/>
            <person name="Vidigal T.H.D.A."/>
            <person name="Brescovit A.D."/>
            <person name="Santos A.J."/>
        </authorList>
    </citation>
    <scope>NUCLEOTIDE SEQUENCE</scope>
    <source>
        <tissue evidence="1">Shoot tissue taken approximately 20 cm above the soil surface</tissue>
    </source>
</reference>